<protein>
    <submittedName>
        <fullName evidence="1">Uncharacterized protein</fullName>
    </submittedName>
</protein>
<name>A0AAQ3PEA9_VIGMU</name>
<sequence length="402" mass="45845">MCSNLQDNKHVPSTHYKIVPSLFPCRKIRTPKTKAQNTVSYKVDVAKSASNQRLNERSFECFNQDAISKGDVTAHKKSQPKTKKRKRWLLYSCTVPAIRKNKLQEFSKKTVMIFLERDSKGDYSAHTLIDQYSAQEGASGLITLRLGILGDCCVDFLAWHPRRLLFVPIAEEGILAASFAVVVAYILVKGLGMIENVRRPKRKCSCCARVGVDRECDKTEEQLADREREVPLNRRTKGGKVVRGRVAVGRTVNAQSVTSEIGGEVNGEMFKLFKEEVDCHTRQLFDSIDVITEVYVTKEEMSTEIVKEALDGHHNAKVKENLQRRSMVDIVVENEALLSIIVDQEDSIAKLEKVVEKLEMFLAQKRQQKVYDMFTPFKKSKSKKDEDIYQLMIVRVRLQRKG</sequence>
<proteinExistence type="predicted"/>
<accession>A0AAQ3PEA9</accession>
<dbReference type="EMBL" id="CP144700">
    <property type="protein sequence ID" value="WVZ25103.1"/>
    <property type="molecule type" value="Genomic_DNA"/>
</dbReference>
<evidence type="ECO:0000313" key="1">
    <source>
        <dbReference type="EMBL" id="WVZ25103.1"/>
    </source>
</evidence>
<organism evidence="1 2">
    <name type="scientific">Vigna mungo</name>
    <name type="common">Black gram</name>
    <name type="synonym">Phaseolus mungo</name>
    <dbReference type="NCBI Taxonomy" id="3915"/>
    <lineage>
        <taxon>Eukaryota</taxon>
        <taxon>Viridiplantae</taxon>
        <taxon>Streptophyta</taxon>
        <taxon>Embryophyta</taxon>
        <taxon>Tracheophyta</taxon>
        <taxon>Spermatophyta</taxon>
        <taxon>Magnoliopsida</taxon>
        <taxon>eudicotyledons</taxon>
        <taxon>Gunneridae</taxon>
        <taxon>Pentapetalae</taxon>
        <taxon>rosids</taxon>
        <taxon>fabids</taxon>
        <taxon>Fabales</taxon>
        <taxon>Fabaceae</taxon>
        <taxon>Papilionoideae</taxon>
        <taxon>50 kb inversion clade</taxon>
        <taxon>NPAAA clade</taxon>
        <taxon>indigoferoid/millettioid clade</taxon>
        <taxon>Phaseoleae</taxon>
        <taxon>Vigna</taxon>
    </lineage>
</organism>
<reference evidence="1 2" key="1">
    <citation type="journal article" date="2023" name="Life. Sci Alliance">
        <title>Evolutionary insights into 3D genome organization and epigenetic landscape of Vigna mungo.</title>
        <authorList>
            <person name="Junaid A."/>
            <person name="Singh B."/>
            <person name="Bhatia S."/>
        </authorList>
    </citation>
    <scope>NUCLEOTIDE SEQUENCE [LARGE SCALE GENOMIC DNA]</scope>
    <source>
        <strain evidence="1">Urdbean</strain>
    </source>
</reference>
<gene>
    <name evidence="1" type="ORF">V8G54_003647</name>
</gene>
<evidence type="ECO:0000313" key="2">
    <source>
        <dbReference type="Proteomes" id="UP001374535"/>
    </source>
</evidence>
<dbReference type="Proteomes" id="UP001374535">
    <property type="component" value="Chromosome 1"/>
</dbReference>
<dbReference type="AlphaFoldDB" id="A0AAQ3PEA9"/>
<keyword evidence="2" id="KW-1185">Reference proteome</keyword>